<dbReference type="OrthoDB" id="9814807at2"/>
<evidence type="ECO:0000256" key="1">
    <source>
        <dbReference type="SAM" id="MobiDB-lite"/>
    </source>
</evidence>
<evidence type="ECO:0000313" key="5">
    <source>
        <dbReference type="Proteomes" id="UP000246483"/>
    </source>
</evidence>
<dbReference type="Pfam" id="PF01757">
    <property type="entry name" value="Acyl_transf_3"/>
    <property type="match status" value="1"/>
</dbReference>
<feature type="transmembrane region" description="Helical" evidence="2">
    <location>
        <begin position="213"/>
        <end position="231"/>
    </location>
</feature>
<dbReference type="GO" id="GO:0016020">
    <property type="term" value="C:membrane"/>
    <property type="evidence" value="ECO:0007669"/>
    <property type="project" value="TreeGrafter"/>
</dbReference>
<feature type="transmembrane region" description="Helical" evidence="2">
    <location>
        <begin position="243"/>
        <end position="262"/>
    </location>
</feature>
<keyword evidence="5" id="KW-1185">Reference proteome</keyword>
<protein>
    <submittedName>
        <fullName evidence="4">Peptidoglycan/LPS O-acetylase OafA/YrhL</fullName>
    </submittedName>
</protein>
<keyword evidence="2" id="KW-1133">Transmembrane helix</keyword>
<reference evidence="4 5" key="1">
    <citation type="submission" date="2018-05" db="EMBL/GenBank/DDBJ databases">
        <title>Genomic Encyclopedia of Type Strains, Phase IV (KMG-IV): sequencing the most valuable type-strain genomes for metagenomic binning, comparative biology and taxonomic classification.</title>
        <authorList>
            <person name="Goeker M."/>
        </authorList>
    </citation>
    <scope>NUCLEOTIDE SEQUENCE [LARGE SCALE GENOMIC DNA]</scope>
    <source>
        <strain evidence="4 5">DSM 26006</strain>
    </source>
</reference>
<evidence type="ECO:0000259" key="3">
    <source>
        <dbReference type="Pfam" id="PF01757"/>
    </source>
</evidence>
<dbReference type="Proteomes" id="UP000246483">
    <property type="component" value="Unassembled WGS sequence"/>
</dbReference>
<evidence type="ECO:0000313" key="4">
    <source>
        <dbReference type="EMBL" id="PWW49058.1"/>
    </source>
</evidence>
<proteinExistence type="predicted"/>
<feature type="transmembrane region" description="Helical" evidence="2">
    <location>
        <begin position="181"/>
        <end position="201"/>
    </location>
</feature>
<feature type="domain" description="Acyltransferase 3" evidence="3">
    <location>
        <begin position="31"/>
        <end position="346"/>
    </location>
</feature>
<feature type="region of interest" description="Disordered" evidence="1">
    <location>
        <begin position="362"/>
        <end position="387"/>
    </location>
</feature>
<dbReference type="InterPro" id="IPR002656">
    <property type="entry name" value="Acyl_transf_3_dom"/>
</dbReference>
<keyword evidence="2" id="KW-0472">Membrane</keyword>
<organism evidence="4 5">
    <name type="scientific">Melaminivora alkalimesophila</name>
    <dbReference type="NCBI Taxonomy" id="1165852"/>
    <lineage>
        <taxon>Bacteria</taxon>
        <taxon>Pseudomonadati</taxon>
        <taxon>Pseudomonadota</taxon>
        <taxon>Betaproteobacteria</taxon>
        <taxon>Burkholderiales</taxon>
        <taxon>Comamonadaceae</taxon>
        <taxon>Melaminivora</taxon>
    </lineage>
</organism>
<dbReference type="EMBL" id="QGUB01000001">
    <property type="protein sequence ID" value="PWW49058.1"/>
    <property type="molecule type" value="Genomic_DNA"/>
</dbReference>
<dbReference type="GO" id="GO:0016747">
    <property type="term" value="F:acyltransferase activity, transferring groups other than amino-acyl groups"/>
    <property type="evidence" value="ECO:0007669"/>
    <property type="project" value="InterPro"/>
</dbReference>
<accession>A0A317RG54</accession>
<dbReference type="PANTHER" id="PTHR23028">
    <property type="entry name" value="ACETYLTRANSFERASE"/>
    <property type="match status" value="1"/>
</dbReference>
<dbReference type="PANTHER" id="PTHR23028:SF53">
    <property type="entry name" value="ACYL_TRANSF_3 DOMAIN-CONTAINING PROTEIN"/>
    <property type="match status" value="1"/>
</dbReference>
<evidence type="ECO:0000256" key="2">
    <source>
        <dbReference type="SAM" id="Phobius"/>
    </source>
</evidence>
<keyword evidence="2" id="KW-0812">Transmembrane</keyword>
<feature type="transmembrane region" description="Helical" evidence="2">
    <location>
        <begin position="299"/>
        <end position="317"/>
    </location>
</feature>
<feature type="transmembrane region" description="Helical" evidence="2">
    <location>
        <begin position="99"/>
        <end position="118"/>
    </location>
</feature>
<feature type="transmembrane region" description="Helical" evidence="2">
    <location>
        <begin position="268"/>
        <end position="287"/>
    </location>
</feature>
<name>A0A317RG54_9BURK</name>
<dbReference type="InterPro" id="IPR050879">
    <property type="entry name" value="Acyltransferase_3"/>
</dbReference>
<dbReference type="AlphaFoldDB" id="A0A317RG54"/>
<gene>
    <name evidence="4" type="ORF">DFR36_101579</name>
</gene>
<sequence length="387" mass="44141">MKQHVSLPVHPPAPAHPAPGQDAGYALRYNPALDGLRGVAILLVLFSHAHAPLFEGAFYGVDLFFVLSGFLITSLLLMEIERTGTVDYWRFCHRRLYRLMPALMLFLAVYCLVAPFLWPGLIDIYSDALVSLLYLADYGIAFFDSPDTLLHMWSLSVEEHYYLLWPLVLLGLVRWSRPGRLWRAILVLALLAWAWRVLWIVQGQKFYEIFFRFDTRMTGLLMGSLLAALLLEQPRWFQALRTRLAHGVWLVLAVPLLLAQAWDDMNALAWGMSVVECATAVVLLSVLDGRGAAYEALSHRFLVQVGKLSYGIYLWHYPVVRYLRADLPWQATVVLGFLISLALAAVSFYTIERWAMRRRDRGRTARPDVPRGEGAARQERQLALSER</sequence>
<feature type="transmembrane region" description="Helical" evidence="2">
    <location>
        <begin position="329"/>
        <end position="351"/>
    </location>
</feature>
<feature type="transmembrane region" description="Helical" evidence="2">
    <location>
        <begin position="57"/>
        <end position="78"/>
    </location>
</feature>
<comment type="caution">
    <text evidence="4">The sequence shown here is derived from an EMBL/GenBank/DDBJ whole genome shotgun (WGS) entry which is preliminary data.</text>
</comment>
<dbReference type="GO" id="GO:0009103">
    <property type="term" value="P:lipopolysaccharide biosynthetic process"/>
    <property type="evidence" value="ECO:0007669"/>
    <property type="project" value="TreeGrafter"/>
</dbReference>